<feature type="domain" description="Glucosyltransferase 3-like C-terminal" evidence="3">
    <location>
        <begin position="166"/>
        <end position="325"/>
    </location>
</feature>
<dbReference type="Proteomes" id="UP000245919">
    <property type="component" value="Chromosome"/>
</dbReference>
<dbReference type="GeneID" id="89632976"/>
<evidence type="ECO:0000259" key="2">
    <source>
        <dbReference type="Pfam" id="PF26334"/>
    </source>
</evidence>
<dbReference type="InterPro" id="IPR058592">
    <property type="entry name" value="Gtf3_C"/>
</dbReference>
<dbReference type="EMBL" id="CP028160">
    <property type="protein sequence ID" value="AWN65401.1"/>
    <property type="molecule type" value="Genomic_DNA"/>
</dbReference>
<dbReference type="RefSeq" id="WP_033900278.1">
    <property type="nucleotide sequence ID" value="NZ_CP028160.1"/>
</dbReference>
<evidence type="ECO:0000259" key="3">
    <source>
        <dbReference type="Pfam" id="PF26337"/>
    </source>
</evidence>
<dbReference type="Gene3D" id="3.40.50.2000">
    <property type="entry name" value="Glycogen Phosphorylase B"/>
    <property type="match status" value="2"/>
</dbReference>
<proteinExistence type="predicted"/>
<evidence type="ECO:0000256" key="1">
    <source>
        <dbReference type="ARBA" id="ARBA00022679"/>
    </source>
</evidence>
<dbReference type="Pfam" id="PF26334">
    <property type="entry name" value="Gtf3_N"/>
    <property type="match status" value="1"/>
</dbReference>
<dbReference type="InterPro" id="IPR058591">
    <property type="entry name" value="Gtf3_N"/>
</dbReference>
<dbReference type="AlphaFoldDB" id="A0A2Z3KF64"/>
<feature type="domain" description="Glucosyltransferase 3-like N-terminal" evidence="2">
    <location>
        <begin position="3"/>
        <end position="146"/>
    </location>
</feature>
<reference evidence="4 5" key="1">
    <citation type="submission" date="2018-03" db="EMBL/GenBank/DDBJ databases">
        <title>Genome sequence of Lactococcus lactis strain 14B4 from almond drupe.</title>
        <authorList>
            <person name="Tran T.D."/>
            <person name="McGarvey J.A."/>
            <person name="Huynh S."/>
            <person name="Parker C.T."/>
        </authorList>
    </citation>
    <scope>NUCLEOTIDE SEQUENCE [LARGE SCALE GENOMIC DNA]</scope>
    <source>
        <strain evidence="4 5">14B4</strain>
    </source>
</reference>
<protein>
    <recommendedName>
        <fullName evidence="6">Nucleotide sugar synthetase-like protein</fullName>
    </recommendedName>
</protein>
<dbReference type="Pfam" id="PF26337">
    <property type="entry name" value="Gtf3_C"/>
    <property type="match status" value="1"/>
</dbReference>
<name>A0A2Z3KF64_LACLL</name>
<evidence type="ECO:0000313" key="5">
    <source>
        <dbReference type="Proteomes" id="UP000245919"/>
    </source>
</evidence>
<sequence length="335" mass="37910">MQRWVVNIIQAESRDAVTKPKSDITKIAQQLGYEKISIRMQDTRIMSDEILDALLNGVLSEIENGDVILYQFPTLLGVRFEETFMDKLKTIGAKVIVLMHDSEWLRGFFPNENIFLNNADVVIGHGAKMNDALREYGVQTKIICKELFDYLHTDTLPINSEIEKKVTIAGNLDKSIFIENWPMNMPELHAFGRKTKEIFGVNVIYHGSFSSQDLLKNISGDSFGIAWDDNLPGGGDYQGYTRFNSPHKVSLYLSLGMPVIVWEEAAIAHFIDSHHLGFTISDPYEIREKLDKMSDNQLQLFKSNARNMANILRNGGFTRDAVIKAESIIFGVDGQ</sequence>
<dbReference type="PIRSF" id="PIRSF007023">
    <property type="entry name" value="UDP-Galf_transf"/>
    <property type="match status" value="1"/>
</dbReference>
<keyword evidence="1" id="KW-0808">Transferase</keyword>
<accession>A0A2Z3KF64</accession>
<evidence type="ECO:0008006" key="6">
    <source>
        <dbReference type="Google" id="ProtNLM"/>
    </source>
</evidence>
<gene>
    <name evidence="4" type="ORF">LL14B4_04130</name>
</gene>
<evidence type="ECO:0000313" key="4">
    <source>
        <dbReference type="EMBL" id="AWN65401.1"/>
    </source>
</evidence>
<organism evidence="4 5">
    <name type="scientific">Lactococcus lactis subsp. lactis</name>
    <name type="common">Streptococcus lactis</name>
    <dbReference type="NCBI Taxonomy" id="1360"/>
    <lineage>
        <taxon>Bacteria</taxon>
        <taxon>Bacillati</taxon>
        <taxon>Bacillota</taxon>
        <taxon>Bacilli</taxon>
        <taxon>Lactobacillales</taxon>
        <taxon>Streptococcaceae</taxon>
        <taxon>Lactococcus</taxon>
    </lineage>
</organism>